<reference evidence="1 2" key="1">
    <citation type="submission" date="2012-05" db="EMBL/GenBank/DDBJ databases">
        <title>Recombination and specialization in a pathogen metapopulation.</title>
        <authorList>
            <person name="Gardiner A."/>
            <person name="Kemen E."/>
            <person name="Schultz-Larsen T."/>
            <person name="MacLean D."/>
            <person name="Van Oosterhout C."/>
            <person name="Jones J.D.G."/>
        </authorList>
    </citation>
    <scope>NUCLEOTIDE SEQUENCE [LARGE SCALE GENOMIC DNA]</scope>
    <source>
        <strain evidence="1 2">Ac Nc2</strain>
    </source>
</reference>
<accession>A0A024FYV9</accession>
<name>A0A024FYV9_9STRA</name>
<dbReference type="OrthoDB" id="66369at2759"/>
<evidence type="ECO:0008006" key="3">
    <source>
        <dbReference type="Google" id="ProtNLM"/>
    </source>
</evidence>
<organism evidence="1 2">
    <name type="scientific">Albugo candida</name>
    <dbReference type="NCBI Taxonomy" id="65357"/>
    <lineage>
        <taxon>Eukaryota</taxon>
        <taxon>Sar</taxon>
        <taxon>Stramenopiles</taxon>
        <taxon>Oomycota</taxon>
        <taxon>Peronosporomycetes</taxon>
        <taxon>Albuginales</taxon>
        <taxon>Albuginaceae</taxon>
        <taxon>Albugo</taxon>
    </lineage>
</organism>
<dbReference type="InParanoid" id="A0A024FYV9"/>
<proteinExistence type="predicted"/>
<sequence length="1062" mass="122741">MQILHSQLTNFTDNLLQLGIAIRGFASCGRSPSCPQPVLDASSEGKTDFHDASKQLEENSYIVMDMIGDAVLQPLESRIRILKDMLDLLQDREGIRSDFVYHEKSLSRSRRAKGTQSAMKQKEQLEIIQHQIVQLTQQIDYYMKEIGGSWTQQEHCIDAVFEQEIRDSDDPERLLREILKPVEQLFIHSNLSVSAKHRNVDISTQNSNGTENIGGKLPCTDAVARIQAFVRGSTERKASLQQKNFLEQGTKILRKYVLKRDRFPNCHVLDTSSGDIAPNFRRLDGTPFYGAAQPTRNGIKLILKRVADEGFRHVVWINLREEAVIYVSGDPYTARRSAKLNENDLVPGITGHTVQVLESSMKKSLQEQLVNGENHFEYWHEVGMYQNELICVDAVNESEVQTLPEIYKLEEVVSADPRLLSVHYYRIPIERENAPEHSDVEKIMQLIYSANTTTDDTRTAFVFNCQMGKRRTTTAMVLGSLIWQGMQLTAEDISARMNTENTFDSHPCNGNFNAIRELVAKLIYGVEAKWWVDTTIDQCAATCNLRSVIHEYHELSTADAKPAKRSYYLHHALSFLERYFYLIVFGAYILSHTLPSQAEIGTEEGDYLRAGSTSFSKWLQCRPNLFRLLDDLGGVRYKSDKILEKFVLKFDHFPGIVRIPHRLTAQVPNFRQIANEPIFGTAQCLEDGIRDVVRFLQPNYTHAIWINLREEAVIYVRGRPFVLRKEDAILENVEYPGIEVDEITAIEAQLKEELQMRVRKANGFMLFWHETRELFSEETIEHVNPDSEIKTLREIYQEVAMESDFDLKYARIPVSDETAPEEKDLDDLVRLLMPSFLREINIYDEEGLTSGKDRRTAVICNCQMGRGRTTTAIVCVYMIRLVLEDHYKVTTAFSKLLECVNDSTEEFRNQTKQSTGYSIINKLVQTLDNGEQSLRLVEFCVNQCDKMQNLRDCISQCYEVAMDRELSFGKHDFYMRRAVNYLERYFYLICFASYLLEERVHSFQRILFVTWMNTRYHSAIYALLDNLGFGEDDLPDSRDTESHVSSMRWRWRRKRKLVSRLE</sequence>
<dbReference type="SUPFAM" id="SSF52799">
    <property type="entry name" value="(Phosphotyrosine protein) phosphatases II"/>
    <property type="match status" value="2"/>
</dbReference>
<dbReference type="InterPro" id="IPR029021">
    <property type="entry name" value="Prot-tyrosine_phosphatase-like"/>
</dbReference>
<keyword evidence="2" id="KW-1185">Reference proteome</keyword>
<dbReference type="PANTHER" id="PTHR23339">
    <property type="entry name" value="TYROSINE SPECIFIC PROTEIN PHOSPHATASE AND DUAL SPECIFICITY PROTEIN PHOSPHATASE"/>
    <property type="match status" value="1"/>
</dbReference>
<gene>
    <name evidence="1" type="ORF">BN9_000270</name>
</gene>
<dbReference type="InterPro" id="IPR050561">
    <property type="entry name" value="PTP"/>
</dbReference>
<evidence type="ECO:0000313" key="1">
    <source>
        <dbReference type="EMBL" id="CCI39244.1"/>
    </source>
</evidence>
<protein>
    <recommendedName>
        <fullName evidence="3">Tyrosine specific protein phosphatases domain-containing protein</fullName>
    </recommendedName>
</protein>
<dbReference type="Gene3D" id="3.90.190.10">
    <property type="entry name" value="Protein tyrosine phosphatase superfamily"/>
    <property type="match status" value="2"/>
</dbReference>
<dbReference type="PROSITE" id="PS50096">
    <property type="entry name" value="IQ"/>
    <property type="match status" value="1"/>
</dbReference>
<dbReference type="SMART" id="SM01301">
    <property type="entry name" value="PTPlike_phytase"/>
    <property type="match status" value="2"/>
</dbReference>
<dbReference type="EMBL" id="CAIX01000001">
    <property type="protein sequence ID" value="CCI39244.1"/>
    <property type="molecule type" value="Genomic_DNA"/>
</dbReference>
<comment type="caution">
    <text evidence="1">The sequence shown here is derived from an EMBL/GenBank/DDBJ whole genome shotgun (WGS) entry which is preliminary data.</text>
</comment>
<evidence type="ECO:0000313" key="2">
    <source>
        <dbReference type="Proteomes" id="UP000053237"/>
    </source>
</evidence>
<dbReference type="Proteomes" id="UP000053237">
    <property type="component" value="Unassembled WGS sequence"/>
</dbReference>
<dbReference type="Pfam" id="PF14566">
    <property type="entry name" value="PTPlike_phytase"/>
    <property type="match status" value="2"/>
</dbReference>
<dbReference type="CDD" id="cd14496">
    <property type="entry name" value="PTP_paladin"/>
    <property type="match status" value="1"/>
</dbReference>
<dbReference type="AlphaFoldDB" id="A0A024FYV9"/>